<dbReference type="PROSITE" id="PS50977">
    <property type="entry name" value="HTH_TETR_2"/>
    <property type="match status" value="1"/>
</dbReference>
<keyword evidence="8" id="KW-1185">Reference proteome</keyword>
<evidence type="ECO:0000256" key="3">
    <source>
        <dbReference type="ARBA" id="ARBA00023163"/>
    </source>
</evidence>
<dbReference type="PANTHER" id="PTHR30055">
    <property type="entry name" value="HTH-TYPE TRANSCRIPTIONAL REGULATOR RUTR"/>
    <property type="match status" value="1"/>
</dbReference>
<organism evidence="7 8">
    <name type="scientific">Streptomyces mordarskii</name>
    <dbReference type="NCBI Taxonomy" id="1226758"/>
    <lineage>
        <taxon>Bacteria</taxon>
        <taxon>Bacillati</taxon>
        <taxon>Actinomycetota</taxon>
        <taxon>Actinomycetes</taxon>
        <taxon>Kitasatosporales</taxon>
        <taxon>Streptomycetaceae</taxon>
        <taxon>Streptomyces</taxon>
    </lineage>
</organism>
<evidence type="ECO:0000256" key="1">
    <source>
        <dbReference type="ARBA" id="ARBA00023015"/>
    </source>
</evidence>
<evidence type="ECO:0000313" key="8">
    <source>
        <dbReference type="Proteomes" id="UP001501576"/>
    </source>
</evidence>
<dbReference type="EMBL" id="BAAABZ010000042">
    <property type="protein sequence ID" value="GAA0535555.1"/>
    <property type="molecule type" value="Genomic_DNA"/>
</dbReference>
<evidence type="ECO:0000256" key="2">
    <source>
        <dbReference type="ARBA" id="ARBA00023125"/>
    </source>
</evidence>
<dbReference type="InterPro" id="IPR009057">
    <property type="entry name" value="Homeodomain-like_sf"/>
</dbReference>
<keyword evidence="1" id="KW-0805">Transcription regulation</keyword>
<name>A0ABP3N493_9ACTN</name>
<feature type="compositionally biased region" description="Polar residues" evidence="5">
    <location>
        <begin position="1"/>
        <end position="12"/>
    </location>
</feature>
<sequence>MKPVETSPSPTESGAPPRRAGARRNHERVFAAALEVFQESGLQRAPRRRSPNGPRWARPGRRVAIAMAGAPPTGDDCHVVLTFMVTAAGNTLPAVDEGTCAVPKSAPATYVSAERSLPPPSSVRPGRVRVTHVSARAGTGPPLRPHRARMLMSMSAAQPGRRRDAVATREAILAAAVVEFTEHGYAKAGVRQIAERAGVTAMMINRYFGSKKDLFAETVDRSFGPPTIVGDEPRGLTRAMAHTLAERTASDAERLDPFLLMLRSASDPEAVDIVRRGIETHVGTRLAGLLGGPEAEVRAQLGLALAAGTWLLRAVLGTNALATADTDRLAELLADMLEPITWETGADDPAGAAGQR</sequence>
<dbReference type="InterPro" id="IPR036271">
    <property type="entry name" value="Tet_transcr_reg_TetR-rel_C_sf"/>
</dbReference>
<dbReference type="SUPFAM" id="SSF48498">
    <property type="entry name" value="Tetracyclin repressor-like, C-terminal domain"/>
    <property type="match status" value="1"/>
</dbReference>
<dbReference type="Pfam" id="PF17920">
    <property type="entry name" value="TetR_C_16"/>
    <property type="match status" value="1"/>
</dbReference>
<comment type="caution">
    <text evidence="7">The sequence shown here is derived from an EMBL/GenBank/DDBJ whole genome shotgun (WGS) entry which is preliminary data.</text>
</comment>
<dbReference type="SUPFAM" id="SSF46689">
    <property type="entry name" value="Homeodomain-like"/>
    <property type="match status" value="1"/>
</dbReference>
<dbReference type="Proteomes" id="UP001501576">
    <property type="component" value="Unassembled WGS sequence"/>
</dbReference>
<keyword evidence="3" id="KW-0804">Transcription</keyword>
<dbReference type="PRINTS" id="PR00455">
    <property type="entry name" value="HTHTETR"/>
</dbReference>
<feature type="region of interest" description="Disordered" evidence="5">
    <location>
        <begin position="1"/>
        <end position="25"/>
    </location>
</feature>
<evidence type="ECO:0000256" key="5">
    <source>
        <dbReference type="SAM" id="MobiDB-lite"/>
    </source>
</evidence>
<gene>
    <name evidence="7" type="ORF">GCM10010390_41620</name>
</gene>
<proteinExistence type="predicted"/>
<dbReference type="Gene3D" id="1.10.357.10">
    <property type="entry name" value="Tetracycline Repressor, domain 2"/>
    <property type="match status" value="1"/>
</dbReference>
<dbReference type="InterPro" id="IPR050109">
    <property type="entry name" value="HTH-type_TetR-like_transc_reg"/>
</dbReference>
<accession>A0ABP3N493</accession>
<dbReference type="InterPro" id="IPR041678">
    <property type="entry name" value="TetR_C_16"/>
</dbReference>
<dbReference type="PANTHER" id="PTHR30055:SF234">
    <property type="entry name" value="HTH-TYPE TRANSCRIPTIONAL REGULATOR BETI"/>
    <property type="match status" value="1"/>
</dbReference>
<evidence type="ECO:0000313" key="7">
    <source>
        <dbReference type="EMBL" id="GAA0535555.1"/>
    </source>
</evidence>
<dbReference type="InterPro" id="IPR001647">
    <property type="entry name" value="HTH_TetR"/>
</dbReference>
<feature type="DNA-binding region" description="H-T-H motif" evidence="4">
    <location>
        <begin position="189"/>
        <end position="208"/>
    </location>
</feature>
<keyword evidence="2 4" id="KW-0238">DNA-binding</keyword>
<feature type="domain" description="HTH tetR-type" evidence="6">
    <location>
        <begin position="166"/>
        <end position="226"/>
    </location>
</feature>
<dbReference type="Pfam" id="PF00440">
    <property type="entry name" value="TetR_N"/>
    <property type="match status" value="1"/>
</dbReference>
<protein>
    <recommendedName>
        <fullName evidence="6">HTH tetR-type domain-containing protein</fullName>
    </recommendedName>
</protein>
<evidence type="ECO:0000259" key="6">
    <source>
        <dbReference type="PROSITE" id="PS50977"/>
    </source>
</evidence>
<evidence type="ECO:0000256" key="4">
    <source>
        <dbReference type="PROSITE-ProRule" id="PRU00335"/>
    </source>
</evidence>
<reference evidence="8" key="1">
    <citation type="journal article" date="2019" name="Int. J. Syst. Evol. Microbiol.">
        <title>The Global Catalogue of Microorganisms (GCM) 10K type strain sequencing project: providing services to taxonomists for standard genome sequencing and annotation.</title>
        <authorList>
            <consortium name="The Broad Institute Genomics Platform"/>
            <consortium name="The Broad Institute Genome Sequencing Center for Infectious Disease"/>
            <person name="Wu L."/>
            <person name="Ma J."/>
        </authorList>
    </citation>
    <scope>NUCLEOTIDE SEQUENCE [LARGE SCALE GENOMIC DNA]</scope>
    <source>
        <strain evidence="8">JCM 5052</strain>
    </source>
</reference>